<accession>A0A803PZY4</accession>
<dbReference type="InterPro" id="IPR036397">
    <property type="entry name" value="RNaseH_sf"/>
</dbReference>
<dbReference type="AlphaFoldDB" id="A0A803PZY4"/>
<dbReference type="GO" id="GO:0003676">
    <property type="term" value="F:nucleic acid binding"/>
    <property type="evidence" value="ECO:0007669"/>
    <property type="project" value="InterPro"/>
</dbReference>
<dbReference type="GO" id="GO:0004523">
    <property type="term" value="F:RNA-DNA hybrid ribonuclease activity"/>
    <property type="evidence" value="ECO:0007669"/>
    <property type="project" value="InterPro"/>
</dbReference>
<dbReference type="EMBL" id="UZAU01000578">
    <property type="status" value="NOT_ANNOTATED_CDS"/>
    <property type="molecule type" value="Genomic_DNA"/>
</dbReference>
<evidence type="ECO:0000313" key="4">
    <source>
        <dbReference type="Proteomes" id="UP000596661"/>
    </source>
</evidence>
<dbReference type="Pfam" id="PF13966">
    <property type="entry name" value="zf-RVT"/>
    <property type="match status" value="1"/>
</dbReference>
<dbReference type="InterPro" id="IPR044730">
    <property type="entry name" value="RNase_H-like_dom_plant"/>
</dbReference>
<keyword evidence="4" id="KW-1185">Reference proteome</keyword>
<evidence type="ECO:0008006" key="5">
    <source>
        <dbReference type="Google" id="ProtNLM"/>
    </source>
</evidence>
<dbReference type="InterPro" id="IPR012337">
    <property type="entry name" value="RNaseH-like_sf"/>
</dbReference>
<reference evidence="3" key="1">
    <citation type="submission" date="2018-11" db="EMBL/GenBank/DDBJ databases">
        <authorList>
            <person name="Grassa J C."/>
        </authorList>
    </citation>
    <scope>NUCLEOTIDE SEQUENCE [LARGE SCALE GENOMIC DNA]</scope>
</reference>
<feature type="domain" description="Reverse transcriptase zinc-binding" evidence="2">
    <location>
        <begin position="245"/>
        <end position="326"/>
    </location>
</feature>
<evidence type="ECO:0000259" key="1">
    <source>
        <dbReference type="Pfam" id="PF13456"/>
    </source>
</evidence>
<dbReference type="InterPro" id="IPR002156">
    <property type="entry name" value="RNaseH_domain"/>
</dbReference>
<dbReference type="Proteomes" id="UP000596661">
    <property type="component" value="Chromosome 6"/>
</dbReference>
<organism evidence="3 4">
    <name type="scientific">Cannabis sativa</name>
    <name type="common">Hemp</name>
    <name type="synonym">Marijuana</name>
    <dbReference type="NCBI Taxonomy" id="3483"/>
    <lineage>
        <taxon>Eukaryota</taxon>
        <taxon>Viridiplantae</taxon>
        <taxon>Streptophyta</taxon>
        <taxon>Embryophyta</taxon>
        <taxon>Tracheophyta</taxon>
        <taxon>Spermatophyta</taxon>
        <taxon>Magnoliopsida</taxon>
        <taxon>eudicotyledons</taxon>
        <taxon>Gunneridae</taxon>
        <taxon>Pentapetalae</taxon>
        <taxon>rosids</taxon>
        <taxon>fabids</taxon>
        <taxon>Rosales</taxon>
        <taxon>Cannabaceae</taxon>
        <taxon>Cannabis</taxon>
    </lineage>
</organism>
<reference evidence="3" key="2">
    <citation type="submission" date="2021-03" db="UniProtKB">
        <authorList>
            <consortium name="EnsemblPlants"/>
        </authorList>
    </citation>
    <scope>IDENTIFICATION</scope>
</reference>
<dbReference type="InterPro" id="IPR026960">
    <property type="entry name" value="RVT-Znf"/>
</dbReference>
<dbReference type="SUPFAM" id="SSF53098">
    <property type="entry name" value="Ribonuclease H-like"/>
    <property type="match status" value="1"/>
</dbReference>
<sequence>MRKRIEGWKMKLLSYAGRLTLIKSVSASMPIYAMSTNKIPVTTCRELDAIIRKFWWLGNAEKDRFMALRSWDSICQPKASGGLGLRRFEDINKALSAKLGWFLACRSDKPWVTYLLKKYCSTENFWRVKPKDSDSALWKNFLGTRDLVRAGSMAICASGESIDFWRQPWIPWLNPLEFDDLMSSLRTQRFTARSLADVSIGQNWNEELLLQIFGEDLGRRIVTIPRIPGGYKDRVVWKARNHGNFSVKDAYVLDQGYKFGLRKDIWKWIWEPGIHPRISLMLWKVLNDALPTVARISVITQFGCCFCDRDLEDSIHLFKECAFVKAICAFVEYSDCSVEDLSVDWYVPFDNLLVQSDIADHILFTDSSWKDGFGGFAVVAINRSTNSWIYKLESCAASCPLEAETRAILSALELAVQNSWTRIHIQSDCRVLVNALEQRSPPPDWRFLNVSLLVLDLLNVISDCSFFFVHRNSNAVADGLAKSARLSSHESGIFQGEGIPPVIPSYFSLS</sequence>
<dbReference type="CDD" id="cd06222">
    <property type="entry name" value="RNase_H_like"/>
    <property type="match status" value="1"/>
</dbReference>
<proteinExistence type="predicted"/>
<dbReference type="PANTHER" id="PTHR33116">
    <property type="entry name" value="REVERSE TRANSCRIPTASE ZINC-BINDING DOMAIN-CONTAINING PROTEIN-RELATED-RELATED"/>
    <property type="match status" value="1"/>
</dbReference>
<dbReference type="EnsemblPlants" id="evm.model.06.781">
    <property type="protein sequence ID" value="cds.evm.model.06.781"/>
    <property type="gene ID" value="evm.TU.06.781"/>
</dbReference>
<dbReference type="Pfam" id="PF13456">
    <property type="entry name" value="RVT_3"/>
    <property type="match status" value="1"/>
</dbReference>
<dbReference type="Gramene" id="evm.model.06.781">
    <property type="protein sequence ID" value="cds.evm.model.06.781"/>
    <property type="gene ID" value="evm.TU.06.781"/>
</dbReference>
<evidence type="ECO:0000259" key="2">
    <source>
        <dbReference type="Pfam" id="PF13966"/>
    </source>
</evidence>
<dbReference type="PANTHER" id="PTHR33116:SF86">
    <property type="entry name" value="REVERSE TRANSCRIPTASE DOMAIN-CONTAINING PROTEIN"/>
    <property type="match status" value="1"/>
</dbReference>
<name>A0A803PZY4_CANSA</name>
<dbReference type="Gene3D" id="3.30.420.10">
    <property type="entry name" value="Ribonuclease H-like superfamily/Ribonuclease H"/>
    <property type="match status" value="1"/>
</dbReference>
<evidence type="ECO:0000313" key="3">
    <source>
        <dbReference type="EnsemblPlants" id="cds.evm.model.06.781"/>
    </source>
</evidence>
<feature type="domain" description="RNase H type-1" evidence="1">
    <location>
        <begin position="370"/>
        <end position="484"/>
    </location>
</feature>
<protein>
    <recommendedName>
        <fullName evidence="5">RNase H type-1 domain-containing protein</fullName>
    </recommendedName>
</protein>